<evidence type="ECO:0000256" key="1">
    <source>
        <dbReference type="ARBA" id="ARBA00006209"/>
    </source>
</evidence>
<accession>J9F378</accession>
<evidence type="ECO:0000313" key="4">
    <source>
        <dbReference type="Proteomes" id="UP000004810"/>
    </source>
</evidence>
<dbReference type="Proteomes" id="UP000004810">
    <property type="component" value="Unassembled WGS sequence"/>
</dbReference>
<comment type="similarity">
    <text evidence="1">Belongs to the PI3/PI4-kinase family. Type III PI4K subfamily.</text>
</comment>
<dbReference type="AlphaFoldDB" id="J9F378"/>
<feature type="domain" description="PI4-kinase N-terminal" evidence="2">
    <location>
        <begin position="530"/>
        <end position="693"/>
    </location>
</feature>
<protein>
    <recommendedName>
        <fullName evidence="2">PI4-kinase N-terminal domain-containing protein</fullName>
    </recommendedName>
</protein>
<comment type="caution">
    <text evidence="3">The sequence shown here is derived from an EMBL/GenBank/DDBJ whole genome shotgun (WGS) entry which is preliminary data.</text>
</comment>
<dbReference type="Pfam" id="PF19274">
    <property type="entry name" value="PI4K_N"/>
    <property type="match status" value="1"/>
</dbReference>
<reference evidence="4" key="1">
    <citation type="submission" date="2012-08" db="EMBL/GenBank/DDBJ databases">
        <title>The Genome Sequence of Wuchereria bancrofti.</title>
        <authorList>
            <person name="Nutman T.B."/>
            <person name="Fink D.L."/>
            <person name="Russ C."/>
            <person name="Young S."/>
            <person name="Zeng Q."/>
            <person name="Koehrsen M."/>
            <person name="Alvarado L."/>
            <person name="Berlin A."/>
            <person name="Chapman S.B."/>
            <person name="Chen Z."/>
            <person name="Freedman E."/>
            <person name="Gellesch M."/>
            <person name="Goldberg J."/>
            <person name="Griggs A."/>
            <person name="Gujja S."/>
            <person name="Heilman E.R."/>
            <person name="Heiman D."/>
            <person name="Hepburn T."/>
            <person name="Howarth C."/>
            <person name="Jen D."/>
            <person name="Larson L."/>
            <person name="Lewis B."/>
            <person name="Mehta T."/>
            <person name="Park D."/>
            <person name="Pearson M."/>
            <person name="Roberts A."/>
            <person name="Saif S."/>
            <person name="Shea T."/>
            <person name="Shenoy N."/>
            <person name="Sisk P."/>
            <person name="Stolte C."/>
            <person name="Sykes S."/>
            <person name="Walk T."/>
            <person name="White J."/>
            <person name="Yandava C."/>
            <person name="Haas B."/>
            <person name="Henn M.R."/>
            <person name="Nusbaum C."/>
            <person name="Birren B."/>
        </authorList>
    </citation>
    <scope>NUCLEOTIDE SEQUENCE [LARGE SCALE GENOMIC DNA]</scope>
    <source>
        <strain evidence="4">NA</strain>
    </source>
</reference>
<feature type="non-terminal residue" evidence="3">
    <location>
        <position position="755"/>
    </location>
</feature>
<evidence type="ECO:0000313" key="3">
    <source>
        <dbReference type="EMBL" id="EJW83922.1"/>
    </source>
</evidence>
<evidence type="ECO:0000259" key="2">
    <source>
        <dbReference type="Pfam" id="PF19274"/>
    </source>
</evidence>
<name>J9F378_WUCBA</name>
<dbReference type="InterPro" id="IPR045495">
    <property type="entry name" value="PI4K_N"/>
</dbReference>
<proteinExistence type="inferred from homology"/>
<sequence>MSLVVPVKKVLKTLLDGVDGSEKPLNYNARTKLLAAGIYLLYAEGRHLNDLLPILLGVYRSLPRLKWVDDGISNRQDKVPIQEQFAMCFNTVLSELASNYPDVRDIIISAQIEVFTVTSDIIVDICDQVQPQFQTKCYLMRIVCFMIGLLRSFGRYSGDKDHPLISAIYPIPFIITKIDVHSNQTTECNRAGTLRLTTDSENFLWSDAANTEKQDQKERLQKMFSKHASSFVLPTVFNDSIPKFKFTIAELNSFSNIMERLLRRPLLDIMDAYATDVYMAGQIKRFPYKTLSECLSLVFVTAYRDAYAPYDMLKLEKSLAEKLSREVKAFAIELYSKGEDFLNVQKLNDDERTLRCPLLINRIKMSVLCSSVCLELMVWATCDEIDAESLHATIADRLWHVHGHRHASAKISLTMMALEALGSLAVKFPTIAATLAVNSVSQFLVEPSPVLSKLAIDLGIMEKRVFSEGDRKDGEMVKKKLTFENLRKVAINSLCSGSALALENAMHIVGGIGAALVDVENVPQLAFSVFQQAFAETSTNHDVIVAELANMWIAGARDIHDLIWLLFTKITIESSSRAYDADTADGVEHRYAYLSLAVDNAMAKMAESVNNDEDKMTLLYRLLELFVQLGHEGRKAGEKLAKVMKLSTGAGNLGVLIPKIASLLRRSVAIKNPSVRLRNLFRDFWFCCTVLGFNVARIGLWPEEWFEAACEIACKSPILIPQESLRAELVANATIKSGSVLSVGFKYNSVLFELS</sequence>
<gene>
    <name evidence="3" type="ORF">WUBG_05164</name>
</gene>
<dbReference type="EMBL" id="ADBV01001919">
    <property type="protein sequence ID" value="EJW83922.1"/>
    <property type="molecule type" value="Genomic_DNA"/>
</dbReference>
<organism evidence="3 4">
    <name type="scientific">Wuchereria bancrofti</name>
    <dbReference type="NCBI Taxonomy" id="6293"/>
    <lineage>
        <taxon>Eukaryota</taxon>
        <taxon>Metazoa</taxon>
        <taxon>Ecdysozoa</taxon>
        <taxon>Nematoda</taxon>
        <taxon>Chromadorea</taxon>
        <taxon>Rhabditida</taxon>
        <taxon>Spirurina</taxon>
        <taxon>Spiruromorpha</taxon>
        <taxon>Filarioidea</taxon>
        <taxon>Onchocercidae</taxon>
        <taxon>Wuchereria</taxon>
    </lineage>
</organism>